<comment type="caution">
    <text evidence="3">The sequence shown here is derived from an EMBL/GenBank/DDBJ whole genome shotgun (WGS) entry which is preliminary data.</text>
</comment>
<sequence length="54" mass="5943">MKHLFYSIAIFALVVSLNSCTAEEIETEKPKVQVEAEDDVDPNKNGGVVIPPKK</sequence>
<organism evidence="3 4">
    <name type="scientific">Flavobacterium tiangeerense</name>
    <dbReference type="NCBI Taxonomy" id="459471"/>
    <lineage>
        <taxon>Bacteria</taxon>
        <taxon>Pseudomonadati</taxon>
        <taxon>Bacteroidota</taxon>
        <taxon>Flavobacteriia</taxon>
        <taxon>Flavobacteriales</taxon>
        <taxon>Flavobacteriaceae</taxon>
        <taxon>Flavobacterium</taxon>
    </lineage>
</organism>
<keyword evidence="4" id="KW-1185">Reference proteome</keyword>
<name>A0ABY3FNE7_9FLAO</name>
<dbReference type="RefSeq" id="WP_158634560.1">
    <property type="nucleotide sequence ID" value="NZ_VLKO01000001.1"/>
</dbReference>
<evidence type="ECO:0000313" key="3">
    <source>
        <dbReference type="EMBL" id="TWI03211.1"/>
    </source>
</evidence>
<keyword evidence="2" id="KW-0732">Signal</keyword>
<feature type="region of interest" description="Disordered" evidence="1">
    <location>
        <begin position="26"/>
        <end position="54"/>
    </location>
</feature>
<gene>
    <name evidence="3" type="ORF">IQ05_00141</name>
</gene>
<dbReference type="Proteomes" id="UP000317519">
    <property type="component" value="Unassembled WGS sequence"/>
</dbReference>
<dbReference type="EMBL" id="VLKO01000001">
    <property type="protein sequence ID" value="TWI03211.1"/>
    <property type="molecule type" value="Genomic_DNA"/>
</dbReference>
<feature type="signal peptide" evidence="2">
    <location>
        <begin position="1"/>
        <end position="21"/>
    </location>
</feature>
<evidence type="ECO:0000313" key="4">
    <source>
        <dbReference type="Proteomes" id="UP000317519"/>
    </source>
</evidence>
<feature type="chain" id="PRO_5046092872" evidence="2">
    <location>
        <begin position="22"/>
        <end position="54"/>
    </location>
</feature>
<accession>A0ABY3FNE7</accession>
<protein>
    <submittedName>
        <fullName evidence="3">Uncharacterized protein</fullName>
    </submittedName>
</protein>
<evidence type="ECO:0000256" key="1">
    <source>
        <dbReference type="SAM" id="MobiDB-lite"/>
    </source>
</evidence>
<reference evidence="3 4" key="1">
    <citation type="journal article" date="2015" name="Stand. Genomic Sci.">
        <title>Genomic Encyclopedia of Bacterial and Archaeal Type Strains, Phase III: the genomes of soil and plant-associated and newly described type strains.</title>
        <authorList>
            <person name="Whitman W.B."/>
            <person name="Woyke T."/>
            <person name="Klenk H.P."/>
            <person name="Zhou Y."/>
            <person name="Lilburn T.G."/>
            <person name="Beck B.J."/>
            <person name="De Vos P."/>
            <person name="Vandamme P."/>
            <person name="Eisen J.A."/>
            <person name="Garrity G."/>
            <person name="Hugenholtz P."/>
            <person name="Kyrpides N.C."/>
        </authorList>
    </citation>
    <scope>NUCLEOTIDE SEQUENCE [LARGE SCALE GENOMIC DNA]</scope>
    <source>
        <strain evidence="3 4">CGMCC 1.6847</strain>
    </source>
</reference>
<evidence type="ECO:0000256" key="2">
    <source>
        <dbReference type="SAM" id="SignalP"/>
    </source>
</evidence>
<proteinExistence type="predicted"/>